<feature type="domain" description="Protein kinase" evidence="20">
    <location>
        <begin position="820"/>
        <end position="1116"/>
    </location>
</feature>
<gene>
    <name evidence="22" type="ORF">BGHDH14_bgh00765</name>
</gene>
<dbReference type="PANTHER" id="PTHR13954:SF6">
    <property type="entry name" value="NON-SPECIFIC SERINE_THREONINE PROTEIN KINASE"/>
    <property type="match status" value="1"/>
</dbReference>
<dbReference type="SUPFAM" id="SSF56112">
    <property type="entry name" value="Protein kinase-like (PK-like)"/>
    <property type="match status" value="1"/>
</dbReference>
<keyword evidence="8" id="KW-0732">Signal</keyword>
<dbReference type="InterPro" id="IPR000719">
    <property type="entry name" value="Prot_kinase_dom"/>
</dbReference>
<evidence type="ECO:0000256" key="5">
    <source>
        <dbReference type="ARBA" id="ARBA00022679"/>
    </source>
</evidence>
<comment type="caution">
    <text evidence="22">The sequence shown here is derived from an EMBL/GenBank/DDBJ whole genome shotgun (WGS) entry which is preliminary data.</text>
</comment>
<dbReference type="Gene3D" id="1.10.510.10">
    <property type="entry name" value="Transferase(Phosphotransferase) domain 1"/>
    <property type="match status" value="1"/>
</dbReference>
<evidence type="ECO:0000256" key="11">
    <source>
        <dbReference type="ARBA" id="ARBA00022801"/>
    </source>
</evidence>
<dbReference type="InterPro" id="IPR038357">
    <property type="entry name" value="KEN_sf"/>
</dbReference>
<evidence type="ECO:0000256" key="3">
    <source>
        <dbReference type="ARBA" id="ARBA00012513"/>
    </source>
</evidence>
<dbReference type="PANTHER" id="PTHR13954">
    <property type="entry name" value="IRE1-RELATED"/>
    <property type="match status" value="1"/>
</dbReference>
<name>N1J6P3_BLUG1</name>
<evidence type="ECO:0000256" key="1">
    <source>
        <dbReference type="ARBA" id="ARBA00001946"/>
    </source>
</evidence>
<evidence type="ECO:0000256" key="13">
    <source>
        <dbReference type="ARBA" id="ARBA00022842"/>
    </source>
</evidence>
<dbReference type="GO" id="GO:0006397">
    <property type="term" value="P:mRNA processing"/>
    <property type="evidence" value="ECO:0007669"/>
    <property type="project" value="InterPro"/>
</dbReference>
<dbReference type="HOGENOM" id="CLU_004875_2_0_1"/>
<dbReference type="SUPFAM" id="SSF50998">
    <property type="entry name" value="Quinoprotein alcohol dehydrogenase-like"/>
    <property type="match status" value="1"/>
</dbReference>
<dbReference type="GO" id="GO:0051082">
    <property type="term" value="F:unfolded protein binding"/>
    <property type="evidence" value="ECO:0007669"/>
    <property type="project" value="TreeGrafter"/>
</dbReference>
<evidence type="ECO:0000256" key="7">
    <source>
        <dbReference type="ARBA" id="ARBA00022723"/>
    </source>
</evidence>
<comment type="cofactor">
    <cofactor evidence="1">
        <name>Mg(2+)</name>
        <dbReference type="ChEBI" id="CHEBI:18420"/>
    </cofactor>
</comment>
<keyword evidence="14" id="KW-1133">Transmembrane helix</keyword>
<organism evidence="22 23">
    <name type="scientific">Blumeria graminis f. sp. hordei (strain DH14)</name>
    <name type="common">Barley powdery mildew</name>
    <name type="synonym">Oidium monilioides f. sp. hordei</name>
    <dbReference type="NCBI Taxonomy" id="546991"/>
    <lineage>
        <taxon>Eukaryota</taxon>
        <taxon>Fungi</taxon>
        <taxon>Dikarya</taxon>
        <taxon>Ascomycota</taxon>
        <taxon>Pezizomycotina</taxon>
        <taxon>Leotiomycetes</taxon>
        <taxon>Erysiphales</taxon>
        <taxon>Erysiphaceae</taxon>
        <taxon>Blumeria</taxon>
        <taxon>Blumeria hordei</taxon>
    </lineage>
</organism>
<evidence type="ECO:0000256" key="17">
    <source>
        <dbReference type="ARBA" id="ARBA00048659"/>
    </source>
</evidence>
<comment type="subcellular location">
    <subcellularLocation>
        <location evidence="2">Membrane</location>
        <topology evidence="2">Single-pass type I membrane protein</topology>
    </subcellularLocation>
</comment>
<evidence type="ECO:0000256" key="18">
    <source>
        <dbReference type="ARBA" id="ARBA00048977"/>
    </source>
</evidence>
<proteinExistence type="predicted"/>
<dbReference type="InterPro" id="IPR045133">
    <property type="entry name" value="IRE1/2-like"/>
</dbReference>
<dbReference type="PROSITE" id="PS51392">
    <property type="entry name" value="KEN"/>
    <property type="match status" value="1"/>
</dbReference>
<dbReference type="GO" id="GO:0004674">
    <property type="term" value="F:protein serine/threonine kinase activity"/>
    <property type="evidence" value="ECO:0007669"/>
    <property type="project" value="UniProtKB-KW"/>
</dbReference>
<evidence type="ECO:0000256" key="10">
    <source>
        <dbReference type="ARBA" id="ARBA00022777"/>
    </source>
</evidence>
<dbReference type="Proteomes" id="UP000015441">
    <property type="component" value="Unassembled WGS sequence"/>
</dbReference>
<feature type="compositionally biased region" description="Basic residues" evidence="19">
    <location>
        <begin position="738"/>
        <end position="757"/>
    </location>
</feature>
<feature type="domain" description="KEN" evidence="21">
    <location>
        <begin position="1119"/>
        <end position="1251"/>
    </location>
</feature>
<dbReference type="OrthoDB" id="63989at2759"/>
<dbReference type="GO" id="GO:0070059">
    <property type="term" value="P:intrinsic apoptotic signaling pathway in response to endoplasmic reticulum stress"/>
    <property type="evidence" value="ECO:0007669"/>
    <property type="project" value="TreeGrafter"/>
</dbReference>
<evidence type="ECO:0000256" key="4">
    <source>
        <dbReference type="ARBA" id="ARBA00022527"/>
    </source>
</evidence>
<dbReference type="Gene3D" id="2.130.10.10">
    <property type="entry name" value="YVTN repeat-like/Quinoprotein amine dehydrogenase"/>
    <property type="match status" value="1"/>
</dbReference>
<keyword evidence="12" id="KW-0067">ATP-binding</keyword>
<keyword evidence="10" id="KW-0418">Kinase</keyword>
<dbReference type="eggNOG" id="KOG1027">
    <property type="taxonomic scope" value="Eukaryota"/>
</dbReference>
<keyword evidence="15" id="KW-0472">Membrane</keyword>
<keyword evidence="7" id="KW-0479">Metal-binding</keyword>
<dbReference type="FunCoup" id="N1J6P3">
    <property type="interactions" value="128"/>
</dbReference>
<dbReference type="GO" id="GO:0036498">
    <property type="term" value="P:IRE1-mediated unfolded protein response"/>
    <property type="evidence" value="ECO:0007669"/>
    <property type="project" value="UniProtKB-ARBA"/>
</dbReference>
<keyword evidence="4" id="KW-0723">Serine/threonine-protein kinase</keyword>
<dbReference type="AlphaFoldDB" id="N1J6P3"/>
<keyword evidence="5" id="KW-0808">Transferase</keyword>
<keyword evidence="6" id="KW-0812">Transmembrane</keyword>
<dbReference type="PROSITE" id="PS00108">
    <property type="entry name" value="PROTEIN_KINASE_ST"/>
    <property type="match status" value="1"/>
</dbReference>
<dbReference type="FunFam" id="1.20.1440.180:FF:000002">
    <property type="entry name" value="Serine/threonine-protein kinase/endoribonuclease IRE1"/>
    <property type="match status" value="1"/>
</dbReference>
<dbReference type="InterPro" id="IPR008271">
    <property type="entry name" value="Ser/Thr_kinase_AS"/>
</dbReference>
<dbReference type="GO" id="GO:1990604">
    <property type="term" value="C:IRE1-TRAF2-ASK1 complex"/>
    <property type="evidence" value="ECO:0007669"/>
    <property type="project" value="TreeGrafter"/>
</dbReference>
<evidence type="ECO:0000256" key="9">
    <source>
        <dbReference type="ARBA" id="ARBA00022741"/>
    </source>
</evidence>
<dbReference type="InterPro" id="IPR018391">
    <property type="entry name" value="PQQ_b-propeller_rpt"/>
</dbReference>
<dbReference type="CDD" id="cd10422">
    <property type="entry name" value="RNase_Ire1"/>
    <property type="match status" value="1"/>
</dbReference>
<dbReference type="InterPro" id="IPR010513">
    <property type="entry name" value="KEN_dom"/>
</dbReference>
<dbReference type="EC" id="2.7.11.1" evidence="3"/>
<evidence type="ECO:0000313" key="23">
    <source>
        <dbReference type="Proteomes" id="UP000015441"/>
    </source>
</evidence>
<evidence type="ECO:0000259" key="20">
    <source>
        <dbReference type="PROSITE" id="PS50011"/>
    </source>
</evidence>
<dbReference type="CDD" id="cd09769">
    <property type="entry name" value="Luminal_IRE1"/>
    <property type="match status" value="1"/>
</dbReference>
<dbReference type="STRING" id="546991.N1J6P3"/>
<dbReference type="SMART" id="SM00564">
    <property type="entry name" value="PQQ"/>
    <property type="match status" value="2"/>
</dbReference>
<dbReference type="Gene3D" id="1.20.1440.180">
    <property type="entry name" value="KEN domain"/>
    <property type="match status" value="1"/>
</dbReference>
<evidence type="ECO:0000256" key="14">
    <source>
        <dbReference type="ARBA" id="ARBA00022989"/>
    </source>
</evidence>
<dbReference type="Pfam" id="PF00069">
    <property type="entry name" value="Pkinase"/>
    <property type="match status" value="1"/>
</dbReference>
<keyword evidence="9" id="KW-0547">Nucleotide-binding</keyword>
<evidence type="ECO:0000313" key="22">
    <source>
        <dbReference type="EMBL" id="CCU74824.1"/>
    </source>
</evidence>
<evidence type="ECO:0000256" key="12">
    <source>
        <dbReference type="ARBA" id="ARBA00022840"/>
    </source>
</evidence>
<evidence type="ECO:0000256" key="8">
    <source>
        <dbReference type="ARBA" id="ARBA00022729"/>
    </source>
</evidence>
<dbReference type="EMBL" id="CAUH01000657">
    <property type="protein sequence ID" value="CCU74824.1"/>
    <property type="molecule type" value="Genomic_DNA"/>
</dbReference>
<dbReference type="InterPro" id="IPR011009">
    <property type="entry name" value="Kinase-like_dom_sf"/>
</dbReference>
<dbReference type="InParanoid" id="N1J6P3"/>
<protein>
    <recommendedName>
        <fullName evidence="3">non-specific serine/threonine protein kinase</fullName>
        <ecNumber evidence="3">2.7.11.1</ecNumber>
    </recommendedName>
</protein>
<dbReference type="InterPro" id="IPR011047">
    <property type="entry name" value="Quinoprotein_ADH-like_sf"/>
</dbReference>
<reference evidence="22 23" key="1">
    <citation type="journal article" date="2010" name="Science">
        <title>Genome expansion and gene loss in powdery mildew fungi reveal tradeoffs in extreme parasitism.</title>
        <authorList>
            <person name="Spanu P.D."/>
            <person name="Abbott J.C."/>
            <person name="Amselem J."/>
            <person name="Burgis T.A."/>
            <person name="Soanes D.M."/>
            <person name="Stueber K."/>
            <person name="Ver Loren van Themaat E."/>
            <person name="Brown J.K.M."/>
            <person name="Butcher S.A."/>
            <person name="Gurr S.J."/>
            <person name="Lebrun M.-H."/>
            <person name="Ridout C.J."/>
            <person name="Schulze-Lefert P."/>
            <person name="Talbot N.J."/>
            <person name="Ahmadinejad N."/>
            <person name="Ametz C."/>
            <person name="Barton G.R."/>
            <person name="Benjdia M."/>
            <person name="Bidzinski P."/>
            <person name="Bindschedler L.V."/>
            <person name="Both M."/>
            <person name="Brewer M.T."/>
            <person name="Cadle-Davidson L."/>
            <person name="Cadle-Davidson M.M."/>
            <person name="Collemare J."/>
            <person name="Cramer R."/>
            <person name="Frenkel O."/>
            <person name="Godfrey D."/>
            <person name="Harriman J."/>
            <person name="Hoede C."/>
            <person name="King B.C."/>
            <person name="Klages S."/>
            <person name="Kleemann J."/>
            <person name="Knoll D."/>
            <person name="Koti P.S."/>
            <person name="Kreplak J."/>
            <person name="Lopez-Ruiz F.J."/>
            <person name="Lu X."/>
            <person name="Maekawa T."/>
            <person name="Mahanil S."/>
            <person name="Micali C."/>
            <person name="Milgroom M.G."/>
            <person name="Montana G."/>
            <person name="Noir S."/>
            <person name="O'Connell R.J."/>
            <person name="Oberhaensli S."/>
            <person name="Parlange F."/>
            <person name="Pedersen C."/>
            <person name="Quesneville H."/>
            <person name="Reinhardt R."/>
            <person name="Rott M."/>
            <person name="Sacristan S."/>
            <person name="Schmidt S.M."/>
            <person name="Schoen M."/>
            <person name="Skamnioti P."/>
            <person name="Sommer H."/>
            <person name="Stephens A."/>
            <person name="Takahara H."/>
            <person name="Thordal-Christensen H."/>
            <person name="Vigouroux M."/>
            <person name="Wessling R."/>
            <person name="Wicker T."/>
            <person name="Panstruga R."/>
        </authorList>
    </citation>
    <scope>NUCLEOTIDE SEQUENCE [LARGE SCALE GENOMIC DNA]</scope>
    <source>
        <strain evidence="22">DH14</strain>
    </source>
</reference>
<keyword evidence="23" id="KW-1185">Reference proteome</keyword>
<dbReference type="Gene3D" id="3.30.200.20">
    <property type="entry name" value="Phosphorylase Kinase, domain 1"/>
    <property type="match status" value="1"/>
</dbReference>
<keyword evidence="11" id="KW-0378">Hydrolase</keyword>
<dbReference type="GO" id="GO:0005524">
    <property type="term" value="F:ATP binding"/>
    <property type="evidence" value="ECO:0007669"/>
    <property type="project" value="UniProtKB-KW"/>
</dbReference>
<comment type="catalytic activity">
    <reaction evidence="17">
        <text>L-threonyl-[protein] + ATP = O-phospho-L-threonyl-[protein] + ADP + H(+)</text>
        <dbReference type="Rhea" id="RHEA:46608"/>
        <dbReference type="Rhea" id="RHEA-COMP:11060"/>
        <dbReference type="Rhea" id="RHEA-COMP:11605"/>
        <dbReference type="ChEBI" id="CHEBI:15378"/>
        <dbReference type="ChEBI" id="CHEBI:30013"/>
        <dbReference type="ChEBI" id="CHEBI:30616"/>
        <dbReference type="ChEBI" id="CHEBI:61977"/>
        <dbReference type="ChEBI" id="CHEBI:456216"/>
        <dbReference type="EC" id="2.7.11.1"/>
    </reaction>
    <physiologicalReaction direction="left-to-right" evidence="17">
        <dbReference type="Rhea" id="RHEA:46609"/>
    </physiologicalReaction>
</comment>
<keyword evidence="16" id="KW-0325">Glycoprotein</keyword>
<dbReference type="GO" id="GO:0016787">
    <property type="term" value="F:hydrolase activity"/>
    <property type="evidence" value="ECO:0007669"/>
    <property type="project" value="UniProtKB-KW"/>
</dbReference>
<feature type="region of interest" description="Disordered" evidence="19">
    <location>
        <begin position="714"/>
        <end position="770"/>
    </location>
</feature>
<evidence type="ECO:0000259" key="21">
    <source>
        <dbReference type="PROSITE" id="PS51392"/>
    </source>
</evidence>
<dbReference type="SMART" id="SM00580">
    <property type="entry name" value="PUG"/>
    <property type="match status" value="1"/>
</dbReference>
<dbReference type="FunFam" id="1.10.510.10:FF:000572">
    <property type="entry name" value="Serine/threonine-protein kinase/endoribonuclease IRE1"/>
    <property type="match status" value="1"/>
</dbReference>
<dbReference type="Pfam" id="PF06479">
    <property type="entry name" value="Ribonuc_2-5A"/>
    <property type="match status" value="1"/>
</dbReference>
<sequence>MVFGVHIIINCQGVVVATAAICTLTTLLKIGFMQFKLYIKCNEPVYPSLKRHQGLARILQPQYGSCRHKTDRPKSSLKASSSEYMIPAAYFRPSYDENPLLPNSLKVTFFLSCLVQAQQQHWQTDKQQQNSNFHTKDTKYLESIETIDKQRYNDILTPSQQIFLASNKKDNDASAIATLAPAENAVVAPLPRLQSSNKSGLSSPQIARSLRDWEVEDFVLLATIDGKLHALDRNTGEEKWEISHEQPMVQIKYHPRTLSDTTKSNIPTAIDDCLWILEPCNDGKLFTYRPYGPNSGIINTGLTMKKLVEEMSPYGDEDPPVMYTGEKKTNLLTVDSNTGKVLSWFGSMNSLMTKDTCDIAGETKEEEDGKCPKTATITLGRTEYTVGIFGRKDGHHIATITYSEWGPNNYDQDLQIQYIQNATTLDNKYIYPQHNGDIIGINYERGADQKMPGFLFHQKFPSPVVRVFDVARPWGSDKTAPDLVILSQPQVPFIEDKISASSRSNSVFLNHTEDGSWYAISETFHPLISGGTRQARCNLESWLNQHPIWNILNTTQISEALVGLHSVDIQKAEEVDELLTISAPDTDETRKFSQNEITPNSREDAAPLENIWQLPRIAAHSLVEFLKNPILLILLLVSVIINQRKIRVALGNSFNNRNGIPVISNAFVKAVVGIGIFSNLSQKNLVKITTADPAVDLSKNTPKSSLATVQISELNLGPKERGGPSEQPNQAEVESPKKKEKKAHRGHRGGVKHKKGARNNAREGLVASNPKTKDPLSVVQIVREAQEMSPPTRIEPDIQHMSSNPQEISGSLIRIGALEVNTDKLIGTGSNGTMVFEGRFDGREVAVKRMLIQFFDIAFQETKLLRESDDHPNVIRYFTQQQAAGFLYIALELCPASLADVIDKPHSYRELALAGEKDLPNILYQITNGLRHLHKLRIVHRDLKPHNILVSIDKDGKPRLLVSDFGLCKKLEGEQSSFRATTAHAAGTSGWRAPELLLDDDAKDGHLALVDASTDGNSDSIELSTGTFSNRRATRAIDIFSLGLIFFYVLTKGSHPFDCGDRFMREVNIRKGNYDLRSLEVLGDYAYEAKDLIRNMLAAEPKHRPQAYRVMAHPFFWSAKKRLNFLCDVSDHFEKEKRDPPSPALQELEYYAAEVCGGDFLRLLGKDFVDSMGKQRKYTGSRLLDLLRALRNKKNHYEDLSEKLKKEIGPLPEGYLSYWSRRFPQLLVICWSVIYDLHWDEIDRFKDYYEPVGIER</sequence>
<dbReference type="FunFam" id="3.30.200.20:FF:000077">
    <property type="entry name" value="Putative Serine/threonine-protein kinase/endoribonuclease IRE1"/>
    <property type="match status" value="1"/>
</dbReference>
<evidence type="ECO:0000256" key="19">
    <source>
        <dbReference type="SAM" id="MobiDB-lite"/>
    </source>
</evidence>
<accession>N1J6P3</accession>
<evidence type="ECO:0000256" key="16">
    <source>
        <dbReference type="ARBA" id="ARBA00023180"/>
    </source>
</evidence>
<evidence type="ECO:0000256" key="15">
    <source>
        <dbReference type="ARBA" id="ARBA00023136"/>
    </source>
</evidence>
<dbReference type="InterPro" id="IPR015943">
    <property type="entry name" value="WD40/YVTN_repeat-like_dom_sf"/>
</dbReference>
<evidence type="ECO:0000256" key="6">
    <source>
        <dbReference type="ARBA" id="ARBA00022692"/>
    </source>
</evidence>
<comment type="catalytic activity">
    <reaction evidence="18">
        <text>L-seryl-[protein] + ATP = O-phospho-L-seryl-[protein] + ADP + H(+)</text>
        <dbReference type="Rhea" id="RHEA:17989"/>
        <dbReference type="Rhea" id="RHEA-COMP:9863"/>
        <dbReference type="Rhea" id="RHEA-COMP:11604"/>
        <dbReference type="ChEBI" id="CHEBI:15378"/>
        <dbReference type="ChEBI" id="CHEBI:29999"/>
        <dbReference type="ChEBI" id="CHEBI:30616"/>
        <dbReference type="ChEBI" id="CHEBI:83421"/>
        <dbReference type="ChEBI" id="CHEBI:456216"/>
        <dbReference type="EC" id="2.7.11.1"/>
    </reaction>
    <physiologicalReaction direction="left-to-right" evidence="18">
        <dbReference type="Rhea" id="RHEA:17990"/>
    </physiologicalReaction>
</comment>
<dbReference type="SMART" id="SM00220">
    <property type="entry name" value="S_TKc"/>
    <property type="match status" value="1"/>
</dbReference>
<dbReference type="GO" id="GO:0004521">
    <property type="term" value="F:RNA endonuclease activity"/>
    <property type="evidence" value="ECO:0007669"/>
    <property type="project" value="InterPro"/>
</dbReference>
<dbReference type="PROSITE" id="PS50011">
    <property type="entry name" value="PROTEIN_KINASE_DOM"/>
    <property type="match status" value="1"/>
</dbReference>
<evidence type="ECO:0000256" key="2">
    <source>
        <dbReference type="ARBA" id="ARBA00004479"/>
    </source>
</evidence>
<keyword evidence="13" id="KW-0460">Magnesium</keyword>
<dbReference type="GO" id="GO:0046872">
    <property type="term" value="F:metal ion binding"/>
    <property type="evidence" value="ECO:0007669"/>
    <property type="project" value="UniProtKB-KW"/>
</dbReference>